<evidence type="ECO:0000313" key="3">
    <source>
        <dbReference type="EMBL" id="AWL08824.1"/>
    </source>
</evidence>
<sequence length="707" mass="77762">MKILVFLFFGFLSSEIIAQVPSWKQSSQIPVKVNQSFLTNPWAGGFNSVQVESMDLNADGLEDWVIFDRSSQKLSTFLRSRDASGQISQVYSPQFESYFPKIENWFHLVDYNGDGKKDLFCSAPAGMKIYQHIPGANVSFQILADPVYSEGFSGKINLYVAASDIPAIGDVDGDGDIDVLAFEPAGHYVEFHENVASKGSGLIQFKKTVDCWGDFIHNDCEDVVLGKSCSTTYIPFQVKGPNQVMHSGNSLALLPNKNGLPDLLFGHVSCQNLIHLINTGTASKPQFSQLNYHFPTGNPVQVGAFASAFPQDVNGDGKLDLLVSSNTYDNALYSQDFQHSLAYYQWNGTTWEEKNSGFMQDQMLDVGENAAPLWWDADGDGDLDLLIGNSGIRGASGVRASLTYYENVGTAQQASLLLKSSDFGNFSVGIQGTDIIPQVVDWDGNGKKELLISYQTFVGAKLALYTSNNKWQEIPISVLQVGETPMFVDWNQDGTLDLLVLEKSGRIRSYQYKTDKSLLLDNPNWANLVQDLNFIPKSLSILDVDGDGKMECIAFNRMGKAQLINYSMDGKSATRSTAFTRTADFGERVWPSAADWNGDGKMDLTLGLGAGGVQLLENISTIPVAEQLNQDGLQVWPNPGKGPIFVMSAAEGELSFLDLHGRVMMNPMSIQAKETKTILLPKGYQGSLFVRWQNLAGQTLVKRLLID</sequence>
<dbReference type="PANTHER" id="PTHR44103">
    <property type="entry name" value="PROPROTEIN CONVERTASE P"/>
    <property type="match status" value="1"/>
</dbReference>
<accession>A0A2S2DTV0</accession>
<dbReference type="OrthoDB" id="9816120at2"/>
<dbReference type="InterPro" id="IPR028994">
    <property type="entry name" value="Integrin_alpha_N"/>
</dbReference>
<dbReference type="EMBL" id="CP029346">
    <property type="protein sequence ID" value="AWL08824.1"/>
    <property type="molecule type" value="Genomic_DNA"/>
</dbReference>
<dbReference type="Gene3D" id="2.130.10.130">
    <property type="entry name" value="Integrin alpha, N-terminal"/>
    <property type="match status" value="2"/>
</dbReference>
<feature type="signal peptide" evidence="2">
    <location>
        <begin position="1"/>
        <end position="18"/>
    </location>
</feature>
<dbReference type="PANTHER" id="PTHR44103:SF1">
    <property type="entry name" value="PROPROTEIN CONVERTASE P"/>
    <property type="match status" value="1"/>
</dbReference>
<feature type="chain" id="PRO_5015571544" description="VCBS repeat-containing protein" evidence="2">
    <location>
        <begin position="19"/>
        <end position="707"/>
    </location>
</feature>
<evidence type="ECO:0000256" key="1">
    <source>
        <dbReference type="ARBA" id="ARBA00022729"/>
    </source>
</evidence>
<dbReference type="Proteomes" id="UP000245468">
    <property type="component" value="Chromosome"/>
</dbReference>
<dbReference type="SUPFAM" id="SSF69318">
    <property type="entry name" value="Integrin alpha N-terminal domain"/>
    <property type="match status" value="2"/>
</dbReference>
<evidence type="ECO:0008006" key="5">
    <source>
        <dbReference type="Google" id="ProtNLM"/>
    </source>
</evidence>
<name>A0A2S2DTV0_9BACT</name>
<dbReference type="Pfam" id="PF13517">
    <property type="entry name" value="FG-GAP_3"/>
    <property type="match status" value="1"/>
</dbReference>
<dbReference type="KEGG" id="psez:HME7025_00955"/>
<organism evidence="3 4">
    <name type="scientific">Aquirufa nivalisilvae</name>
    <dbReference type="NCBI Taxonomy" id="2516557"/>
    <lineage>
        <taxon>Bacteria</taxon>
        <taxon>Pseudomonadati</taxon>
        <taxon>Bacteroidota</taxon>
        <taxon>Cytophagia</taxon>
        <taxon>Cytophagales</taxon>
        <taxon>Flectobacillaceae</taxon>
        <taxon>Aquirufa</taxon>
    </lineage>
</organism>
<proteinExistence type="predicted"/>
<gene>
    <name evidence="3" type="ORF">HME7025_00955</name>
</gene>
<keyword evidence="4" id="KW-1185">Reference proteome</keyword>
<evidence type="ECO:0000313" key="4">
    <source>
        <dbReference type="Proteomes" id="UP000245468"/>
    </source>
</evidence>
<keyword evidence="1 2" id="KW-0732">Signal</keyword>
<dbReference type="AlphaFoldDB" id="A0A2S2DTV0"/>
<dbReference type="InterPro" id="IPR013517">
    <property type="entry name" value="FG-GAP"/>
</dbReference>
<reference evidence="4" key="1">
    <citation type="submission" date="2018-05" db="EMBL/GenBank/DDBJ databases">
        <title>Pseudarcicella sp. HME7025 Genome sequencing and assembly.</title>
        <authorList>
            <person name="Kim H."/>
            <person name="Kang H."/>
            <person name="Joh K."/>
        </authorList>
    </citation>
    <scope>NUCLEOTIDE SEQUENCE [LARGE SCALE GENOMIC DNA]</scope>
    <source>
        <strain evidence="4">HME7025</strain>
    </source>
</reference>
<dbReference type="RefSeq" id="WP_109322547.1">
    <property type="nucleotide sequence ID" value="NZ_CP029346.1"/>
</dbReference>
<protein>
    <recommendedName>
        <fullName evidence="5">VCBS repeat-containing protein</fullName>
    </recommendedName>
</protein>
<evidence type="ECO:0000256" key="2">
    <source>
        <dbReference type="SAM" id="SignalP"/>
    </source>
</evidence>